<dbReference type="Proteomes" id="UP000198598">
    <property type="component" value="Unassembled WGS sequence"/>
</dbReference>
<dbReference type="AlphaFoldDB" id="A0A1I1V908"/>
<proteinExistence type="predicted"/>
<dbReference type="RefSeq" id="WP_093828797.1">
    <property type="nucleotide sequence ID" value="NZ_FOLQ01000007.1"/>
</dbReference>
<dbReference type="InterPro" id="IPR007367">
    <property type="entry name" value="DUF433"/>
</dbReference>
<name>A0A1I1V908_9BACT</name>
<dbReference type="Gene3D" id="1.10.10.10">
    <property type="entry name" value="Winged helix-like DNA-binding domain superfamily/Winged helix DNA-binding domain"/>
    <property type="match status" value="1"/>
</dbReference>
<accession>A0A1I1V908</accession>
<dbReference type="EMBL" id="FOLQ01000007">
    <property type="protein sequence ID" value="SFD76890.1"/>
    <property type="molecule type" value="Genomic_DNA"/>
</dbReference>
<gene>
    <name evidence="1" type="ORF">SAMN05216167_10711</name>
</gene>
<dbReference type="Pfam" id="PF04255">
    <property type="entry name" value="DUF433"/>
    <property type="match status" value="1"/>
</dbReference>
<dbReference type="OrthoDB" id="9809529at2"/>
<dbReference type="InterPro" id="IPR009057">
    <property type="entry name" value="Homeodomain-like_sf"/>
</dbReference>
<organism evidence="1 2">
    <name type="scientific">Spirosoma endophyticum</name>
    <dbReference type="NCBI Taxonomy" id="662367"/>
    <lineage>
        <taxon>Bacteria</taxon>
        <taxon>Pseudomonadati</taxon>
        <taxon>Bacteroidota</taxon>
        <taxon>Cytophagia</taxon>
        <taxon>Cytophagales</taxon>
        <taxon>Cytophagaceae</taxon>
        <taxon>Spirosoma</taxon>
    </lineage>
</organism>
<reference evidence="1 2" key="1">
    <citation type="submission" date="2016-10" db="EMBL/GenBank/DDBJ databases">
        <authorList>
            <person name="de Groot N.N."/>
        </authorList>
    </citation>
    <scope>NUCLEOTIDE SEQUENCE [LARGE SCALE GENOMIC DNA]</scope>
    <source>
        <strain evidence="1 2">DSM 26130</strain>
    </source>
</reference>
<protein>
    <submittedName>
        <fullName evidence="1">Uncharacterized conserved protein, DUF433 family</fullName>
    </submittedName>
</protein>
<keyword evidence="2" id="KW-1185">Reference proteome</keyword>
<dbReference type="STRING" id="662367.SAMN05216167_10711"/>
<evidence type="ECO:0000313" key="1">
    <source>
        <dbReference type="EMBL" id="SFD76890.1"/>
    </source>
</evidence>
<evidence type="ECO:0000313" key="2">
    <source>
        <dbReference type="Proteomes" id="UP000198598"/>
    </source>
</evidence>
<dbReference type="SUPFAM" id="SSF46689">
    <property type="entry name" value="Homeodomain-like"/>
    <property type="match status" value="1"/>
</dbReference>
<dbReference type="InterPro" id="IPR036388">
    <property type="entry name" value="WH-like_DNA-bd_sf"/>
</dbReference>
<sequence length="78" mass="8662">MANPITIDPEIQFGTPVFSGTRVPIESLFMHLEVGISLDDFLKDFPSVAREQAIKVLEMASKALNSEKLLPLIYEIAD</sequence>